<dbReference type="Pfam" id="PF07714">
    <property type="entry name" value="PK_Tyr_Ser-Thr"/>
    <property type="match status" value="1"/>
</dbReference>
<dbReference type="OMA" id="VMLCHPK"/>
<dbReference type="HOGENOM" id="CLU_000288_7_18_1"/>
<dbReference type="STRING" id="670483.S7QEA7"/>
<dbReference type="PIRSF" id="PIRSF000654">
    <property type="entry name" value="Integrin-linked_kinase"/>
    <property type="match status" value="1"/>
</dbReference>
<gene>
    <name evidence="2" type="ORF">GLOTRDRAFT_15942</name>
</gene>
<dbReference type="eggNOG" id="KOG0192">
    <property type="taxonomic scope" value="Eukaryota"/>
</dbReference>
<organism evidence="2 3">
    <name type="scientific">Gloeophyllum trabeum (strain ATCC 11539 / FP-39264 / Madison 617)</name>
    <name type="common">Brown rot fungus</name>
    <dbReference type="NCBI Taxonomy" id="670483"/>
    <lineage>
        <taxon>Eukaryota</taxon>
        <taxon>Fungi</taxon>
        <taxon>Dikarya</taxon>
        <taxon>Basidiomycota</taxon>
        <taxon>Agaricomycotina</taxon>
        <taxon>Agaricomycetes</taxon>
        <taxon>Gloeophyllales</taxon>
        <taxon>Gloeophyllaceae</taxon>
        <taxon>Gloeophyllum</taxon>
    </lineage>
</organism>
<feature type="domain" description="Protein kinase" evidence="1">
    <location>
        <begin position="1"/>
        <end position="222"/>
    </location>
</feature>
<dbReference type="PANTHER" id="PTHR44329">
    <property type="entry name" value="SERINE/THREONINE-PROTEIN KINASE TNNI3K-RELATED"/>
    <property type="match status" value="1"/>
</dbReference>
<proteinExistence type="predicted"/>
<dbReference type="SMART" id="SM00220">
    <property type="entry name" value="S_TKc"/>
    <property type="match status" value="1"/>
</dbReference>
<evidence type="ECO:0000313" key="2">
    <source>
        <dbReference type="EMBL" id="EPQ57633.1"/>
    </source>
</evidence>
<dbReference type="Proteomes" id="UP000030669">
    <property type="component" value="Unassembled WGS sequence"/>
</dbReference>
<dbReference type="InterPro" id="IPR051681">
    <property type="entry name" value="Ser/Thr_Kinases-Pseudokinases"/>
</dbReference>
<dbReference type="GO" id="GO:0005524">
    <property type="term" value="F:ATP binding"/>
    <property type="evidence" value="ECO:0007669"/>
    <property type="project" value="InterPro"/>
</dbReference>
<keyword evidence="2" id="KW-0808">Transferase</keyword>
<reference evidence="2 3" key="1">
    <citation type="journal article" date="2012" name="Science">
        <title>The Paleozoic origin of enzymatic lignin decomposition reconstructed from 31 fungal genomes.</title>
        <authorList>
            <person name="Floudas D."/>
            <person name="Binder M."/>
            <person name="Riley R."/>
            <person name="Barry K."/>
            <person name="Blanchette R.A."/>
            <person name="Henrissat B."/>
            <person name="Martinez A.T."/>
            <person name="Otillar R."/>
            <person name="Spatafora J.W."/>
            <person name="Yadav J.S."/>
            <person name="Aerts A."/>
            <person name="Benoit I."/>
            <person name="Boyd A."/>
            <person name="Carlson A."/>
            <person name="Copeland A."/>
            <person name="Coutinho P.M."/>
            <person name="de Vries R.P."/>
            <person name="Ferreira P."/>
            <person name="Findley K."/>
            <person name="Foster B."/>
            <person name="Gaskell J."/>
            <person name="Glotzer D."/>
            <person name="Gorecki P."/>
            <person name="Heitman J."/>
            <person name="Hesse C."/>
            <person name="Hori C."/>
            <person name="Igarashi K."/>
            <person name="Jurgens J.A."/>
            <person name="Kallen N."/>
            <person name="Kersten P."/>
            <person name="Kohler A."/>
            <person name="Kuees U."/>
            <person name="Kumar T.K.A."/>
            <person name="Kuo A."/>
            <person name="LaButti K."/>
            <person name="Larrondo L.F."/>
            <person name="Lindquist E."/>
            <person name="Ling A."/>
            <person name="Lombard V."/>
            <person name="Lucas S."/>
            <person name="Lundell T."/>
            <person name="Martin R."/>
            <person name="McLaughlin D.J."/>
            <person name="Morgenstern I."/>
            <person name="Morin E."/>
            <person name="Murat C."/>
            <person name="Nagy L.G."/>
            <person name="Nolan M."/>
            <person name="Ohm R.A."/>
            <person name="Patyshakuliyeva A."/>
            <person name="Rokas A."/>
            <person name="Ruiz-Duenas F.J."/>
            <person name="Sabat G."/>
            <person name="Salamov A."/>
            <person name="Samejima M."/>
            <person name="Schmutz J."/>
            <person name="Slot J.C."/>
            <person name="St John F."/>
            <person name="Stenlid J."/>
            <person name="Sun H."/>
            <person name="Sun S."/>
            <person name="Syed K."/>
            <person name="Tsang A."/>
            <person name="Wiebenga A."/>
            <person name="Young D."/>
            <person name="Pisabarro A."/>
            <person name="Eastwood D.C."/>
            <person name="Martin F."/>
            <person name="Cullen D."/>
            <person name="Grigoriev I.V."/>
            <person name="Hibbett D.S."/>
        </authorList>
    </citation>
    <scope>NUCLEOTIDE SEQUENCE [LARGE SCALE GENOMIC DNA]</scope>
    <source>
        <strain evidence="2 3">ATCC 11539</strain>
    </source>
</reference>
<protein>
    <submittedName>
        <fullName evidence="2">Kinase-like protein</fullName>
    </submittedName>
</protein>
<dbReference type="GO" id="GO:0004674">
    <property type="term" value="F:protein serine/threonine kinase activity"/>
    <property type="evidence" value="ECO:0007669"/>
    <property type="project" value="TreeGrafter"/>
</dbReference>
<name>S7QEA7_GLOTA</name>
<dbReference type="PROSITE" id="PS50011">
    <property type="entry name" value="PROTEIN_KINASE_DOM"/>
    <property type="match status" value="1"/>
</dbReference>
<dbReference type="InterPro" id="IPR008271">
    <property type="entry name" value="Ser/Thr_kinase_AS"/>
</dbReference>
<dbReference type="RefSeq" id="XP_007863860.1">
    <property type="nucleotide sequence ID" value="XM_007865669.1"/>
</dbReference>
<dbReference type="EMBL" id="KB469299">
    <property type="protein sequence ID" value="EPQ57633.1"/>
    <property type="molecule type" value="Genomic_DNA"/>
</dbReference>
<dbReference type="GeneID" id="19304896"/>
<feature type="non-terminal residue" evidence="2">
    <location>
        <position position="1"/>
    </location>
</feature>
<dbReference type="InterPro" id="IPR000719">
    <property type="entry name" value="Prot_kinase_dom"/>
</dbReference>
<dbReference type="SUPFAM" id="SSF56112">
    <property type="entry name" value="Protein kinase-like (PK-like)"/>
    <property type="match status" value="1"/>
</dbReference>
<dbReference type="Gene3D" id="1.10.510.10">
    <property type="entry name" value="Transferase(Phosphotransferase) domain 1"/>
    <property type="match status" value="1"/>
</dbReference>
<feature type="non-terminal residue" evidence="2">
    <location>
        <position position="222"/>
    </location>
</feature>
<evidence type="ECO:0000259" key="1">
    <source>
        <dbReference type="PROSITE" id="PS50011"/>
    </source>
</evidence>
<sequence length="222" mass="25455">QEGLIWKQLDHRNIVEFIGVSDTNRLGIHTYRDRPCLCLVSQWMHGGNMVDHLRENPEEDRLRLLVDVGMGLNYLHSLSIAHGDLKGVNVLIDQRGCAMLADFGLTRTAYDANLNIVSHVLSSSEMAGTWKWMAPEILWPTDHGCQRSAYTIQSDIYALGMVMYEVFSGRVPFEGLRDTAAILKVYKRERPSRPDDETAVALTDYLWAVVERCWHQDRERRP</sequence>
<dbReference type="InterPro" id="IPR011009">
    <property type="entry name" value="Kinase-like_dom_sf"/>
</dbReference>
<keyword evidence="2" id="KW-0418">Kinase</keyword>
<evidence type="ECO:0000313" key="3">
    <source>
        <dbReference type="Proteomes" id="UP000030669"/>
    </source>
</evidence>
<dbReference type="InterPro" id="IPR001245">
    <property type="entry name" value="Ser-Thr/Tyr_kinase_cat_dom"/>
</dbReference>
<dbReference type="AlphaFoldDB" id="S7QEA7"/>
<dbReference type="KEGG" id="gtr:GLOTRDRAFT_15942"/>
<dbReference type="PROSITE" id="PS00108">
    <property type="entry name" value="PROTEIN_KINASE_ST"/>
    <property type="match status" value="1"/>
</dbReference>
<keyword evidence="3" id="KW-1185">Reference proteome</keyword>
<dbReference type="OrthoDB" id="192887at2759"/>
<accession>S7QEA7</accession>